<feature type="domain" description="WxL" evidence="2">
    <location>
        <begin position="593"/>
        <end position="697"/>
    </location>
</feature>
<dbReference type="STRING" id="216463.VC81_08315"/>
<dbReference type="SUPFAM" id="SSF49899">
    <property type="entry name" value="Concanavalin A-like lectins/glucanases"/>
    <property type="match status" value="1"/>
</dbReference>
<protein>
    <recommendedName>
        <fullName evidence="2">WxL domain-containing protein</fullName>
    </recommendedName>
</protein>
<dbReference type="InterPro" id="IPR027994">
    <property type="entry name" value="WxL_dom"/>
</dbReference>
<evidence type="ECO:0000313" key="3">
    <source>
        <dbReference type="EMBL" id="KJW12487.1"/>
    </source>
</evidence>
<dbReference type="PATRIC" id="fig|216463.3.peg.780"/>
<sequence length="698" mass="73037">MLKRWLSVGLMVLTLGLTGSVSLPADSDDNALATAPQGVTLQTRQAALTPAPQADSHAQVMTAADGAQALRLTGGSHQFGAAWSPTADFRFDRDQTVGAWLYLGNQGSTAGNGLALVLQNDARGAAAQPQFHGQPVGETLGTWAVVSGTHQTPQQLSQTAIQHSWALGLNTAAGDRQPTAGDTNAFQTGYPADNVAAGLPGAASTYRQQPITAAGAPHGGQSALATTLVHQGTLTAADQGNFLADGQWHHLTLRWHARARTMTYTLNDRNATTDAAQTGQSRTVALSPQQVAAQASHRARWGFTATSGAQAAADLVVVDQTPQSVPIHVATTLTDLNQHTVVTAQTPVVSRDTLRLDYRITNPSGQSLAQTLGRLTLPQNIQYQRLELISATGKTITLAKSALQNHHLAATLAQSLGRQQAVTLRLIGRATTVPTTQSIAPTISTITSPTTAVTATTPQFDVNPHLALRLAVTSPAPHALSSRHVLTVRGKVTVTPASTTKLTVKPTLNGRALTPVVVGPQGQFSLRVAANQWRTGLNHLKLLATSATGDTAPAVTLPVTVRGGLRFAALKMSGFQATALTGQNRLMPRNPGWRIIVQDTRGAGHHWTLLASATRFVNTQTGQPLAGQPVYVDGQGTTPLGARPTAIMTQTTHNTADGVTNVTGQWTDKTGVLLAVNGGTPAGTYRGSLTWTLSDAPE</sequence>
<dbReference type="Pfam" id="PF13731">
    <property type="entry name" value="WxL"/>
    <property type="match status" value="1"/>
</dbReference>
<proteinExistence type="predicted"/>
<dbReference type="Gene3D" id="2.60.120.200">
    <property type="match status" value="1"/>
</dbReference>
<keyword evidence="1" id="KW-0732">Signal</keyword>
<reference evidence="3 4" key="1">
    <citation type="submission" date="2015-03" db="EMBL/GenBank/DDBJ databases">
        <authorList>
            <person name="Zheng J."/>
            <person name="Ganezle M."/>
        </authorList>
    </citation>
    <scope>NUCLEOTIDE SEQUENCE [LARGE SCALE GENOMIC DNA]</scope>
    <source>
        <strain evidence="3 4">LP38</strain>
    </source>
</reference>
<accession>A0A0F3RUP1</accession>
<dbReference type="RefSeq" id="WP_045807594.1">
    <property type="nucleotide sequence ID" value="NZ_JZCR01000019.1"/>
</dbReference>
<comment type="caution">
    <text evidence="3">The sequence shown here is derived from an EMBL/GenBank/DDBJ whole genome shotgun (WGS) entry which is preliminary data.</text>
</comment>
<dbReference type="InterPro" id="IPR013320">
    <property type="entry name" value="ConA-like_dom_sf"/>
</dbReference>
<feature type="chain" id="PRO_5038610908" description="WxL domain-containing protein" evidence="1">
    <location>
        <begin position="26"/>
        <end position="698"/>
    </location>
</feature>
<organism evidence="3 4">
    <name type="scientific">Levilactobacillus spicheri</name>
    <dbReference type="NCBI Taxonomy" id="216463"/>
    <lineage>
        <taxon>Bacteria</taxon>
        <taxon>Bacillati</taxon>
        <taxon>Bacillota</taxon>
        <taxon>Bacilli</taxon>
        <taxon>Lactobacillales</taxon>
        <taxon>Lactobacillaceae</taxon>
        <taxon>Levilactobacillus</taxon>
    </lineage>
</organism>
<evidence type="ECO:0000256" key="1">
    <source>
        <dbReference type="SAM" id="SignalP"/>
    </source>
</evidence>
<dbReference type="EMBL" id="JZCR01000019">
    <property type="protein sequence ID" value="KJW12487.1"/>
    <property type="molecule type" value="Genomic_DNA"/>
</dbReference>
<dbReference type="Proteomes" id="UP000033491">
    <property type="component" value="Unassembled WGS sequence"/>
</dbReference>
<evidence type="ECO:0000259" key="2">
    <source>
        <dbReference type="Pfam" id="PF13731"/>
    </source>
</evidence>
<dbReference type="AlphaFoldDB" id="A0A0F3RUP1"/>
<feature type="signal peptide" evidence="1">
    <location>
        <begin position="1"/>
        <end position="25"/>
    </location>
</feature>
<dbReference type="OrthoDB" id="2306834at2"/>
<evidence type="ECO:0000313" key="4">
    <source>
        <dbReference type="Proteomes" id="UP000033491"/>
    </source>
</evidence>
<gene>
    <name evidence="3" type="ORF">VC81_08315</name>
</gene>
<name>A0A0F3RUP1_9LACO</name>